<accession>A0A7S3QQI4</accession>
<evidence type="ECO:0000256" key="4">
    <source>
        <dbReference type="PROSITE-ProRule" id="PRU00834"/>
    </source>
</evidence>
<dbReference type="InterPro" id="IPR007853">
    <property type="entry name" value="Znf_DNL-typ"/>
</dbReference>
<dbReference type="GO" id="GO:0006457">
    <property type="term" value="P:protein folding"/>
    <property type="evidence" value="ECO:0007669"/>
    <property type="project" value="TreeGrafter"/>
</dbReference>
<feature type="region of interest" description="Disordered" evidence="5">
    <location>
        <begin position="214"/>
        <end position="252"/>
    </location>
</feature>
<name>A0A7S3QQI4_DUNTE</name>
<dbReference type="PROSITE" id="PS51501">
    <property type="entry name" value="ZF_DNL"/>
    <property type="match status" value="1"/>
</dbReference>
<gene>
    <name evidence="7" type="ORF">DTER00134_LOCUS4732</name>
</gene>
<dbReference type="GO" id="GO:0030150">
    <property type="term" value="P:protein import into mitochondrial matrix"/>
    <property type="evidence" value="ECO:0007669"/>
    <property type="project" value="TreeGrafter"/>
</dbReference>
<reference evidence="7" key="1">
    <citation type="submission" date="2021-01" db="EMBL/GenBank/DDBJ databases">
        <authorList>
            <person name="Corre E."/>
            <person name="Pelletier E."/>
            <person name="Niang G."/>
            <person name="Scheremetjew M."/>
            <person name="Finn R."/>
            <person name="Kale V."/>
            <person name="Holt S."/>
            <person name="Cochrane G."/>
            <person name="Meng A."/>
            <person name="Brown T."/>
            <person name="Cohen L."/>
        </authorList>
    </citation>
    <scope>NUCLEOTIDE SEQUENCE</scope>
    <source>
        <strain evidence="7">CCMP1320</strain>
    </source>
</reference>
<dbReference type="GO" id="GO:0005739">
    <property type="term" value="C:mitochondrion"/>
    <property type="evidence" value="ECO:0007669"/>
    <property type="project" value="TreeGrafter"/>
</dbReference>
<dbReference type="PANTHER" id="PTHR20922">
    <property type="entry name" value="DNL-TYPE ZINC FINGER PROTEIN"/>
    <property type="match status" value="1"/>
</dbReference>
<feature type="domain" description="DNL-type" evidence="6">
    <location>
        <begin position="124"/>
        <end position="226"/>
    </location>
</feature>
<sequence length="252" mass="26916">MMISGGAAHAATSRPPNANSLPQRNIPAPLPRAAVCSSHTPQQPVAFSSSPCRHRRALRVYAAAEPPQAPDSTSPKQPQMGIPGLIPQDVKLEIKSEQESDDIEWNPETKTLRFPSVLGGSEPGARRTKLVVFTCDKCGGRTARNVNPIAWEKGFVMGQCAQCEVWHVLSSNDPKIYEEIRYNEPKNKAAYAGMAAAGTAAAAAAGMAGSIGSLDSQATEDATEPESDSEFMSDMSDTEGGNECDEECELPW</sequence>
<keyword evidence="3" id="KW-0862">Zinc</keyword>
<dbReference type="GO" id="GO:0051087">
    <property type="term" value="F:protein-folding chaperone binding"/>
    <property type="evidence" value="ECO:0007669"/>
    <property type="project" value="TreeGrafter"/>
</dbReference>
<feature type="compositionally biased region" description="Polar residues" evidence="5">
    <location>
        <begin position="37"/>
        <end position="50"/>
    </location>
</feature>
<feature type="compositionally biased region" description="Polar residues" evidence="5">
    <location>
        <begin position="14"/>
        <end position="23"/>
    </location>
</feature>
<evidence type="ECO:0000259" key="6">
    <source>
        <dbReference type="PROSITE" id="PS51501"/>
    </source>
</evidence>
<keyword evidence="1" id="KW-0479">Metal-binding</keyword>
<dbReference type="GO" id="GO:0050821">
    <property type="term" value="P:protein stabilization"/>
    <property type="evidence" value="ECO:0007669"/>
    <property type="project" value="TreeGrafter"/>
</dbReference>
<evidence type="ECO:0000256" key="3">
    <source>
        <dbReference type="ARBA" id="ARBA00022833"/>
    </source>
</evidence>
<dbReference type="AlphaFoldDB" id="A0A7S3QQI4"/>
<feature type="region of interest" description="Disordered" evidence="5">
    <location>
        <begin position="1"/>
        <end position="50"/>
    </location>
</feature>
<keyword evidence="2 4" id="KW-0863">Zinc-finger</keyword>
<evidence type="ECO:0000313" key="7">
    <source>
        <dbReference type="EMBL" id="CAE0489661.1"/>
    </source>
</evidence>
<dbReference type="PANTHER" id="PTHR20922:SF13">
    <property type="entry name" value="DNL-TYPE ZINC FINGER PROTEIN"/>
    <property type="match status" value="1"/>
</dbReference>
<organism evidence="7">
    <name type="scientific">Dunaliella tertiolecta</name>
    <name type="common">Green alga</name>
    <dbReference type="NCBI Taxonomy" id="3047"/>
    <lineage>
        <taxon>Eukaryota</taxon>
        <taxon>Viridiplantae</taxon>
        <taxon>Chlorophyta</taxon>
        <taxon>core chlorophytes</taxon>
        <taxon>Chlorophyceae</taxon>
        <taxon>CS clade</taxon>
        <taxon>Chlamydomonadales</taxon>
        <taxon>Dunaliellaceae</taxon>
        <taxon>Dunaliella</taxon>
    </lineage>
</organism>
<dbReference type="EMBL" id="HBIP01008644">
    <property type="protein sequence ID" value="CAE0489661.1"/>
    <property type="molecule type" value="Transcribed_RNA"/>
</dbReference>
<evidence type="ECO:0000256" key="1">
    <source>
        <dbReference type="ARBA" id="ARBA00022723"/>
    </source>
</evidence>
<proteinExistence type="predicted"/>
<protein>
    <recommendedName>
        <fullName evidence="6">DNL-type domain-containing protein</fullName>
    </recommendedName>
</protein>
<dbReference type="Pfam" id="PF05180">
    <property type="entry name" value="zf-DNL"/>
    <property type="match status" value="1"/>
</dbReference>
<dbReference type="InterPro" id="IPR024158">
    <property type="entry name" value="Mt_import_TIM15"/>
</dbReference>
<evidence type="ECO:0000256" key="2">
    <source>
        <dbReference type="ARBA" id="ARBA00022771"/>
    </source>
</evidence>
<feature type="compositionally biased region" description="Acidic residues" evidence="5">
    <location>
        <begin position="221"/>
        <end position="252"/>
    </location>
</feature>
<dbReference type="GO" id="GO:0008270">
    <property type="term" value="F:zinc ion binding"/>
    <property type="evidence" value="ECO:0007669"/>
    <property type="project" value="UniProtKB-KW"/>
</dbReference>
<evidence type="ECO:0000256" key="5">
    <source>
        <dbReference type="SAM" id="MobiDB-lite"/>
    </source>
</evidence>